<dbReference type="eggNOG" id="COG4126">
    <property type="taxonomic scope" value="Bacteria"/>
</dbReference>
<evidence type="ECO:0000313" key="3">
    <source>
        <dbReference type="Proteomes" id="UP000002318"/>
    </source>
</evidence>
<dbReference type="AlphaFoldDB" id="E1R8C8"/>
<dbReference type="EMBL" id="CP002116">
    <property type="protein sequence ID" value="ADK79272.1"/>
    <property type="molecule type" value="Genomic_DNA"/>
</dbReference>
<evidence type="ECO:0000313" key="2">
    <source>
        <dbReference type="EMBL" id="ADK79272.1"/>
    </source>
</evidence>
<dbReference type="KEGG" id="ssm:Spirs_0114"/>
<reference evidence="2 3" key="1">
    <citation type="journal article" date="2010" name="Stand. Genomic Sci.">
        <title>Complete genome sequence of Spirochaeta smaragdinae type strain (SEBR 4228).</title>
        <authorList>
            <person name="Mavromatis K."/>
            <person name="Yasawong M."/>
            <person name="Chertkov O."/>
            <person name="Lapidus A."/>
            <person name="Lucas S."/>
            <person name="Nolan M."/>
            <person name="Del Rio T.G."/>
            <person name="Tice H."/>
            <person name="Cheng J.F."/>
            <person name="Pitluck S."/>
            <person name="Liolios K."/>
            <person name="Ivanova N."/>
            <person name="Tapia R."/>
            <person name="Han C."/>
            <person name="Bruce D."/>
            <person name="Goodwin L."/>
            <person name="Pati A."/>
            <person name="Chen A."/>
            <person name="Palaniappan K."/>
            <person name="Land M."/>
            <person name="Hauser L."/>
            <person name="Chang Y.J."/>
            <person name="Jeffries C.D."/>
            <person name="Detter J.C."/>
            <person name="Rohde M."/>
            <person name="Brambilla E."/>
            <person name="Spring S."/>
            <person name="Goker M."/>
            <person name="Sikorski J."/>
            <person name="Woyke T."/>
            <person name="Bristow J."/>
            <person name="Eisen J.A."/>
            <person name="Markowitz V."/>
            <person name="Hugenholtz P."/>
            <person name="Klenk H.P."/>
            <person name="Kyrpides N.C."/>
        </authorList>
    </citation>
    <scope>NUCLEOTIDE SEQUENCE [LARGE SCALE GENOMIC DNA]</scope>
    <source>
        <strain evidence="3">DSM 11293 / JCM 15392 / SEBR 4228</strain>
    </source>
</reference>
<dbReference type="Pfam" id="PF01177">
    <property type="entry name" value="Asp_Glu_race"/>
    <property type="match status" value="1"/>
</dbReference>
<dbReference type="STRING" id="573413.Spirs_0114"/>
<dbReference type="RefSeq" id="WP_013252736.1">
    <property type="nucleotide sequence ID" value="NC_014364.1"/>
</dbReference>
<dbReference type="InterPro" id="IPR053714">
    <property type="entry name" value="Iso_Racemase_Enz_sf"/>
</dbReference>
<dbReference type="Gene3D" id="3.40.50.12500">
    <property type="match status" value="1"/>
</dbReference>
<proteinExistence type="inferred from homology"/>
<organism evidence="2 3">
    <name type="scientific">Sediminispirochaeta smaragdinae (strain DSM 11293 / JCM 15392 / SEBR 4228)</name>
    <name type="common">Spirochaeta smaragdinae</name>
    <dbReference type="NCBI Taxonomy" id="573413"/>
    <lineage>
        <taxon>Bacteria</taxon>
        <taxon>Pseudomonadati</taxon>
        <taxon>Spirochaetota</taxon>
        <taxon>Spirochaetia</taxon>
        <taxon>Spirochaetales</taxon>
        <taxon>Spirochaetaceae</taxon>
        <taxon>Sediminispirochaeta</taxon>
    </lineage>
</organism>
<name>E1R8C8_SEDSS</name>
<dbReference type="Proteomes" id="UP000002318">
    <property type="component" value="Chromosome"/>
</dbReference>
<dbReference type="GO" id="GO:0047661">
    <property type="term" value="F:amino-acid racemase activity"/>
    <property type="evidence" value="ECO:0007669"/>
    <property type="project" value="InterPro"/>
</dbReference>
<dbReference type="InterPro" id="IPR015942">
    <property type="entry name" value="Asp/Glu/hydantoin_racemase"/>
</dbReference>
<dbReference type="PANTHER" id="PTHR28047:SF5">
    <property type="entry name" value="PROTEIN DCG1"/>
    <property type="match status" value="1"/>
</dbReference>
<dbReference type="PANTHER" id="PTHR28047">
    <property type="entry name" value="PROTEIN DCG1"/>
    <property type="match status" value="1"/>
</dbReference>
<accession>E1R8C8</accession>
<gene>
    <name evidence="2" type="ordered locus">Spirs_0114</name>
</gene>
<sequence>MRCLIVNPNTSVHMTSSINHTMEELDKGDVSFDVISAEIGPESLESFYEYNLAASGVAYTLKKMDMQIYDGVLLACFGDPGLYGLKESLSCPVVGIAEASLSMSLLLGYKFAIIVSLQKAVPMMINMVHQYGLGQRMAGVFPLNMPVLDLEKDKVSVIEKIRQVSRKAIIQGAETLILGCAGMTGIAKEVEKEMKVPVIDPVSAGFHSLKAIIESKLTTARHGLYEPVPAKRIIGAEGRDSKYFGYF</sequence>
<protein>
    <submittedName>
        <fullName evidence="2">Hydantoin racemase</fullName>
    </submittedName>
</protein>
<dbReference type="HOGENOM" id="CLU_053002_0_0_12"/>
<dbReference type="InterPro" id="IPR052186">
    <property type="entry name" value="Hydantoin_racemase-like"/>
</dbReference>
<comment type="similarity">
    <text evidence="1">Belongs to the HyuE racemase family.</text>
</comment>
<evidence type="ECO:0000256" key="1">
    <source>
        <dbReference type="ARBA" id="ARBA00038414"/>
    </source>
</evidence>
<keyword evidence="3" id="KW-1185">Reference proteome</keyword>